<dbReference type="PANTHER" id="PTHR12714">
    <property type="entry name" value="PROTEIN-S ISOPRENYLCYSTEINE O-METHYLTRANSFERASE"/>
    <property type="match status" value="1"/>
</dbReference>
<feature type="region of interest" description="Disordered" evidence="10">
    <location>
        <begin position="64"/>
        <end position="88"/>
    </location>
</feature>
<keyword evidence="5" id="KW-0808">Transferase</keyword>
<keyword evidence="8" id="KW-0274">FAD</keyword>
<evidence type="ECO:0000256" key="9">
    <source>
        <dbReference type="ARBA" id="ARBA00022840"/>
    </source>
</evidence>
<accession>A0A2P2JT08</accession>
<evidence type="ECO:0000313" key="12">
    <source>
        <dbReference type="EMBL" id="MBW96597.1"/>
    </source>
</evidence>
<evidence type="ECO:0000256" key="10">
    <source>
        <dbReference type="SAM" id="MobiDB-lite"/>
    </source>
</evidence>
<dbReference type="Gene3D" id="3.40.50.620">
    <property type="entry name" value="HUPs"/>
    <property type="match status" value="1"/>
</dbReference>
<evidence type="ECO:0000256" key="4">
    <source>
        <dbReference type="ARBA" id="ARBA00022643"/>
    </source>
</evidence>
<keyword evidence="4" id="KW-0288">FMN</keyword>
<organism evidence="12">
    <name type="scientific">Rhizophora mucronata</name>
    <name type="common">Asiatic mangrove</name>
    <dbReference type="NCBI Taxonomy" id="61149"/>
    <lineage>
        <taxon>Eukaryota</taxon>
        <taxon>Viridiplantae</taxon>
        <taxon>Streptophyta</taxon>
        <taxon>Embryophyta</taxon>
        <taxon>Tracheophyta</taxon>
        <taxon>Spermatophyta</taxon>
        <taxon>Magnoliopsida</taxon>
        <taxon>eudicotyledons</taxon>
        <taxon>Gunneridae</taxon>
        <taxon>Pentapetalae</taxon>
        <taxon>rosids</taxon>
        <taxon>fabids</taxon>
        <taxon>Malpighiales</taxon>
        <taxon>Rhizophoraceae</taxon>
        <taxon>Rhizophora</taxon>
    </lineage>
</organism>
<dbReference type="EC" id="2.7.7.2" evidence="2"/>
<evidence type="ECO:0000256" key="3">
    <source>
        <dbReference type="ARBA" id="ARBA00022630"/>
    </source>
</evidence>
<dbReference type="UniPathway" id="UPA00277">
    <property type="reaction ID" value="UER00407"/>
</dbReference>
<dbReference type="Pfam" id="PF06574">
    <property type="entry name" value="FAD_syn"/>
    <property type="match status" value="1"/>
</dbReference>
<keyword evidence="9" id="KW-0067">ATP-binding</keyword>
<proteinExistence type="predicted"/>
<evidence type="ECO:0000256" key="1">
    <source>
        <dbReference type="ARBA" id="ARBA00004726"/>
    </source>
</evidence>
<dbReference type="GO" id="GO:0006747">
    <property type="term" value="P:FAD biosynthetic process"/>
    <property type="evidence" value="ECO:0007669"/>
    <property type="project" value="UniProtKB-UniPathway"/>
</dbReference>
<evidence type="ECO:0000256" key="7">
    <source>
        <dbReference type="ARBA" id="ARBA00022741"/>
    </source>
</evidence>
<comment type="pathway">
    <text evidence="1">Cofactor biosynthesis; FAD biosynthesis; FAD from FMN: step 1/1.</text>
</comment>
<name>A0A2P2JT08_RHIMU</name>
<reference evidence="12" key="1">
    <citation type="submission" date="2018-02" db="EMBL/GenBank/DDBJ databases">
        <title>Rhizophora mucronata_Transcriptome.</title>
        <authorList>
            <person name="Meera S.P."/>
            <person name="Sreeshan A."/>
            <person name="Augustine A."/>
        </authorList>
    </citation>
    <scope>NUCLEOTIDE SEQUENCE</scope>
    <source>
        <tissue evidence="12">Leaf</tissue>
    </source>
</reference>
<dbReference type="GO" id="GO:0003919">
    <property type="term" value="F:FMN adenylyltransferase activity"/>
    <property type="evidence" value="ECO:0007669"/>
    <property type="project" value="UniProtKB-EC"/>
</dbReference>
<keyword evidence="7" id="KW-0547">Nucleotide-binding</keyword>
<dbReference type="EMBL" id="GGEC01016114">
    <property type="protein sequence ID" value="MBW96597.1"/>
    <property type="molecule type" value="Transcribed_RNA"/>
</dbReference>
<dbReference type="AlphaFoldDB" id="A0A2P2JT08"/>
<evidence type="ECO:0000259" key="11">
    <source>
        <dbReference type="Pfam" id="PF06574"/>
    </source>
</evidence>
<keyword evidence="6" id="KW-0548">Nucleotidyltransferase</keyword>
<evidence type="ECO:0000256" key="6">
    <source>
        <dbReference type="ARBA" id="ARBA00022695"/>
    </source>
</evidence>
<dbReference type="GO" id="GO:0005524">
    <property type="term" value="F:ATP binding"/>
    <property type="evidence" value="ECO:0007669"/>
    <property type="project" value="UniProtKB-KW"/>
</dbReference>
<evidence type="ECO:0000256" key="8">
    <source>
        <dbReference type="ARBA" id="ARBA00022827"/>
    </source>
</evidence>
<dbReference type="CDD" id="cd02064">
    <property type="entry name" value="FAD_synthetase_N"/>
    <property type="match status" value="1"/>
</dbReference>
<dbReference type="InterPro" id="IPR015864">
    <property type="entry name" value="FAD_synthase"/>
</dbReference>
<evidence type="ECO:0000256" key="5">
    <source>
        <dbReference type="ARBA" id="ARBA00022679"/>
    </source>
</evidence>
<dbReference type="SUPFAM" id="SSF52374">
    <property type="entry name" value="Nucleotidylyl transferase"/>
    <property type="match status" value="1"/>
</dbReference>
<keyword evidence="3" id="KW-0285">Flavoprotein</keyword>
<protein>
    <recommendedName>
        <fullName evidence="2">FAD synthase</fullName>
        <ecNumber evidence="2">2.7.7.2</ecNumber>
    </recommendedName>
</protein>
<feature type="compositionally biased region" description="Polar residues" evidence="10">
    <location>
        <begin position="64"/>
        <end position="74"/>
    </location>
</feature>
<dbReference type="GO" id="GO:0009231">
    <property type="term" value="P:riboflavin biosynthetic process"/>
    <property type="evidence" value="ECO:0007669"/>
    <property type="project" value="InterPro"/>
</dbReference>
<sequence>MISGGGWQQLGGCNCRQQHRYNGYRALRLGFLRLSPSMLTKPSSLCLIADNCCRHRRSQLHQRMASSSSFSKSPGQIPILADSSSQPEERRKLSAGRLSSVAGGVVALGKFDALHIGHRELAIQASKVGIPYLLSFVGMAEVFGWEPRAPIVAKCDRNRILSSWAPCCGNIAPAEFQLEFSSVRHLTPRQFVEKLSVELGVCGVVAGENYRFGYKAAGDASDLMRLCTDYGMGAYIVNSVMDKNQVPISMELSDLKERGQVSSTRVRHALAAGDMKYVSDLLGRKHRLMVMLKDQKVVADNSTGWRLSAPKSCLMNLPPKDGVYKNCSILVGDEHPVACTVSIDETHIHLDGYDLDLCNYISSQDFSLLGIEFGN</sequence>
<dbReference type="PANTHER" id="PTHR12714:SF20">
    <property type="entry name" value="FAD SYNTHETASE 1, CHLOROPLASTIC-RELATED"/>
    <property type="match status" value="1"/>
</dbReference>
<feature type="domain" description="FAD synthetase" evidence="11">
    <location>
        <begin position="103"/>
        <end position="245"/>
    </location>
</feature>
<evidence type="ECO:0000256" key="2">
    <source>
        <dbReference type="ARBA" id="ARBA00012393"/>
    </source>
</evidence>
<dbReference type="InterPro" id="IPR014729">
    <property type="entry name" value="Rossmann-like_a/b/a_fold"/>
</dbReference>
<dbReference type="GO" id="GO:0009507">
    <property type="term" value="C:chloroplast"/>
    <property type="evidence" value="ECO:0007669"/>
    <property type="project" value="TreeGrafter"/>
</dbReference>